<name>A0A6P8B6J8_PYRGI</name>
<gene>
    <name evidence="3" type="ORF">PgNI_05541</name>
</gene>
<dbReference type="KEGG" id="pgri:PgNI_05541"/>
<evidence type="ECO:0000313" key="2">
    <source>
        <dbReference type="Proteomes" id="UP000515153"/>
    </source>
</evidence>
<protein>
    <recommendedName>
        <fullName evidence="4">Cyanovirin-N domain-containing protein</fullName>
    </recommendedName>
</protein>
<feature type="signal peptide" evidence="1">
    <location>
        <begin position="1"/>
        <end position="20"/>
    </location>
</feature>
<dbReference type="GeneID" id="41960481"/>
<proteinExistence type="predicted"/>
<dbReference type="AlphaFoldDB" id="A0A6P8B6J8"/>
<dbReference type="PROSITE" id="PS51257">
    <property type="entry name" value="PROKAR_LIPOPROTEIN"/>
    <property type="match status" value="1"/>
</dbReference>
<feature type="chain" id="PRO_5027984654" description="Cyanovirin-N domain-containing protein" evidence="1">
    <location>
        <begin position="21"/>
        <end position="130"/>
    </location>
</feature>
<evidence type="ECO:0000256" key="1">
    <source>
        <dbReference type="SAM" id="SignalP"/>
    </source>
</evidence>
<accession>A0A6P8B6J8</accession>
<evidence type="ECO:0008006" key="4">
    <source>
        <dbReference type="Google" id="ProtNLM"/>
    </source>
</evidence>
<reference evidence="3" key="3">
    <citation type="submission" date="2025-08" db="UniProtKB">
        <authorList>
            <consortium name="RefSeq"/>
        </authorList>
    </citation>
    <scope>IDENTIFICATION</scope>
    <source>
        <strain evidence="3">NI907</strain>
    </source>
</reference>
<dbReference type="RefSeq" id="XP_030982832.1">
    <property type="nucleotide sequence ID" value="XM_031125572.1"/>
</dbReference>
<dbReference type="OrthoDB" id="2827110at2759"/>
<dbReference type="Proteomes" id="UP000515153">
    <property type="component" value="Chromosome I"/>
</dbReference>
<evidence type="ECO:0000313" key="3">
    <source>
        <dbReference type="RefSeq" id="XP_030982832.1"/>
    </source>
</evidence>
<organism evidence="2 3">
    <name type="scientific">Pyricularia grisea</name>
    <name type="common">Crabgrass-specific blast fungus</name>
    <name type="synonym">Magnaporthe grisea</name>
    <dbReference type="NCBI Taxonomy" id="148305"/>
    <lineage>
        <taxon>Eukaryota</taxon>
        <taxon>Fungi</taxon>
        <taxon>Dikarya</taxon>
        <taxon>Ascomycota</taxon>
        <taxon>Pezizomycotina</taxon>
        <taxon>Sordariomycetes</taxon>
        <taxon>Sordariomycetidae</taxon>
        <taxon>Magnaporthales</taxon>
        <taxon>Pyriculariaceae</taxon>
        <taxon>Pyricularia</taxon>
    </lineage>
</organism>
<reference evidence="3" key="2">
    <citation type="submission" date="2019-10" db="EMBL/GenBank/DDBJ databases">
        <authorList>
            <consortium name="NCBI Genome Project"/>
        </authorList>
    </citation>
    <scope>NUCLEOTIDE SEQUENCE</scope>
    <source>
        <strain evidence="3">NI907</strain>
    </source>
</reference>
<sequence length="130" mass="14362">MKLLHLTLTTAASLSATVQACAHFWGYITHSPIMGDTMDAGSEMVDDGRVVCSNSWSLRLEGDRFIYGCLPGYSLSVAKNGRDARYHAHGDDYTFGLGARSEKYCCIGACDDKGVKISCTDYSWDHWEFC</sequence>
<keyword evidence="1" id="KW-0732">Signal</keyword>
<keyword evidence="2" id="KW-1185">Reference proteome</keyword>
<reference evidence="2 3" key="1">
    <citation type="journal article" date="2019" name="Mol. Biol. Evol.">
        <title>Blast fungal genomes show frequent chromosomal changes, gene gains and losses, and effector gene turnover.</title>
        <authorList>
            <person name="Gomez Luciano L.B."/>
            <person name="Jason Tsai I."/>
            <person name="Chuma I."/>
            <person name="Tosa Y."/>
            <person name="Chen Y.H."/>
            <person name="Li J.Y."/>
            <person name="Li M.Y."/>
            <person name="Jade Lu M.Y."/>
            <person name="Nakayashiki H."/>
            <person name="Li W.H."/>
        </authorList>
    </citation>
    <scope>NUCLEOTIDE SEQUENCE [LARGE SCALE GENOMIC DNA]</scope>
    <source>
        <strain evidence="2 3">NI907</strain>
    </source>
</reference>